<evidence type="ECO:0000313" key="3">
    <source>
        <dbReference type="Proteomes" id="UP000246058"/>
    </source>
</evidence>
<organism evidence="2 3">
    <name type="scientific">Methylobacterium radiodurans</name>
    <dbReference type="NCBI Taxonomy" id="2202828"/>
    <lineage>
        <taxon>Bacteria</taxon>
        <taxon>Pseudomonadati</taxon>
        <taxon>Pseudomonadota</taxon>
        <taxon>Alphaproteobacteria</taxon>
        <taxon>Hyphomicrobiales</taxon>
        <taxon>Methylobacteriaceae</taxon>
        <taxon>Methylobacterium</taxon>
    </lineage>
</organism>
<feature type="compositionally biased region" description="Low complexity" evidence="1">
    <location>
        <begin position="325"/>
        <end position="342"/>
    </location>
</feature>
<reference evidence="2 3" key="1">
    <citation type="submission" date="2018-05" db="EMBL/GenBank/DDBJ databases">
        <title>Complete Genome Sequence of Methylobacterium sp. 17Sr1-43.</title>
        <authorList>
            <person name="Srinivasan S."/>
        </authorList>
    </citation>
    <scope>NUCLEOTIDE SEQUENCE [LARGE SCALE GENOMIC DNA]</scope>
    <source>
        <strain evidence="2 3">17Sr1-43</strain>
    </source>
</reference>
<evidence type="ECO:0000256" key="1">
    <source>
        <dbReference type="SAM" id="MobiDB-lite"/>
    </source>
</evidence>
<feature type="region of interest" description="Disordered" evidence="1">
    <location>
        <begin position="321"/>
        <end position="343"/>
    </location>
</feature>
<keyword evidence="3" id="KW-1185">Reference proteome</keyword>
<dbReference type="KEGG" id="meti:DK427_09725"/>
<dbReference type="AlphaFoldDB" id="A0A2U8W0C0"/>
<feature type="region of interest" description="Disordered" evidence="1">
    <location>
        <begin position="148"/>
        <end position="179"/>
    </location>
</feature>
<name>A0A2U8W0C0_9HYPH</name>
<proteinExistence type="predicted"/>
<dbReference type="OrthoDB" id="7572916at2"/>
<feature type="compositionally biased region" description="Low complexity" evidence="1">
    <location>
        <begin position="148"/>
        <end position="167"/>
    </location>
</feature>
<dbReference type="Proteomes" id="UP000246058">
    <property type="component" value="Chromosome"/>
</dbReference>
<gene>
    <name evidence="2" type="ORF">DK427_09725</name>
</gene>
<evidence type="ECO:0000313" key="2">
    <source>
        <dbReference type="EMBL" id="AWN38930.1"/>
    </source>
</evidence>
<accession>A0A2U8W0C0</accession>
<sequence>MQVADPLGAAVAARELAQHDYDAIFRGFLAGTALRETDAGDVLAAFIVLQWMVANDAMMEPSPAALRAIRRQFAVPLATKPPLSLPGPRATFAEEVKLRAVLHHAGWQAAKRAGTLPRFLATLPSDLLAPATLRTLAMTDDGLVPRGARARAAPPAASAPRGAARTTPPEPELPAEPRFPGNWATVEGVYFRAAYGVGVGGMMIMRFEPLILLRDGTTYQVAAAALEDVDLPAERVAKPSRFGRWTQAGDTFTLTDVRGRADTYKLQDGRFFRAFPAGAGETVARSYRNLSGGGNTAMGGDVMIAVSNRYDFRADGTYGRGGSVGATNSGATSGVGSAVSGRRAPEGGRYAFDRHTLTLTAPDGRVRRLFFAFASHGDPPAIDRDMIFVGDDAFTPPH</sequence>
<protein>
    <submittedName>
        <fullName evidence="2">Uncharacterized protein</fullName>
    </submittedName>
</protein>
<dbReference type="EMBL" id="CP029551">
    <property type="protein sequence ID" value="AWN38930.1"/>
    <property type="molecule type" value="Genomic_DNA"/>
</dbReference>